<evidence type="ECO:0000256" key="16">
    <source>
        <dbReference type="RuleBase" id="RU000532"/>
    </source>
</evidence>
<comment type="caution">
    <text evidence="13">Lacks conserved residue(s) required for the propagation of feature annotation.</text>
</comment>
<dbReference type="GO" id="GO:0005524">
    <property type="term" value="F:ATP binding"/>
    <property type="evidence" value="ECO:0007669"/>
    <property type="project" value="UniProtKB-KW"/>
</dbReference>
<evidence type="ECO:0000256" key="6">
    <source>
        <dbReference type="ARBA" id="ARBA00016471"/>
    </source>
</evidence>
<comment type="similarity">
    <text evidence="3 13 16">Belongs to the phosphoglycerate kinase family.</text>
</comment>
<dbReference type="GO" id="GO:0005829">
    <property type="term" value="C:cytosol"/>
    <property type="evidence" value="ECO:0007669"/>
    <property type="project" value="TreeGrafter"/>
</dbReference>
<evidence type="ECO:0000256" key="13">
    <source>
        <dbReference type="HAMAP-Rule" id="MF_00145"/>
    </source>
</evidence>
<dbReference type="InterPro" id="IPR015824">
    <property type="entry name" value="Phosphoglycerate_kinase_N"/>
</dbReference>
<accession>A0A6J4LJ21</accession>
<feature type="binding site" evidence="13 15">
    <location>
        <position position="206"/>
    </location>
    <ligand>
        <name>ATP</name>
        <dbReference type="ChEBI" id="CHEBI:30616"/>
    </ligand>
</feature>
<comment type="subcellular location">
    <subcellularLocation>
        <location evidence="13">Cytoplasm</location>
    </subcellularLocation>
</comment>
<feature type="binding site" evidence="14">
    <location>
        <position position="122"/>
    </location>
    <ligand>
        <name>(2R)-3-phosphoglycerate</name>
        <dbReference type="ChEBI" id="CHEBI:58272"/>
    </ligand>
</feature>
<feature type="binding site" evidence="14">
    <location>
        <position position="39"/>
    </location>
    <ligand>
        <name>(2R)-3-phosphoglycerate</name>
        <dbReference type="ChEBI" id="CHEBI:58272"/>
    </ligand>
</feature>
<dbReference type="PANTHER" id="PTHR11406:SF23">
    <property type="entry name" value="PHOSPHOGLYCERATE KINASE 1, CHLOROPLASTIC-RELATED"/>
    <property type="match status" value="1"/>
</dbReference>
<feature type="binding site" evidence="13 14">
    <location>
        <begin position="62"/>
        <end position="65"/>
    </location>
    <ligand>
        <name>substrate</name>
    </ligand>
</feature>
<evidence type="ECO:0000256" key="4">
    <source>
        <dbReference type="ARBA" id="ARBA00011245"/>
    </source>
</evidence>
<feature type="binding site" evidence="13">
    <location>
        <position position="155"/>
    </location>
    <ligand>
        <name>substrate</name>
    </ligand>
</feature>
<feature type="binding site" evidence="13">
    <location>
        <position position="122"/>
    </location>
    <ligand>
        <name>substrate</name>
    </ligand>
</feature>
<dbReference type="Pfam" id="PF00162">
    <property type="entry name" value="PGK"/>
    <property type="match status" value="1"/>
</dbReference>
<dbReference type="HAMAP" id="MF_00145">
    <property type="entry name" value="Phosphoglyc_kinase"/>
    <property type="match status" value="1"/>
</dbReference>
<evidence type="ECO:0000256" key="1">
    <source>
        <dbReference type="ARBA" id="ARBA00000642"/>
    </source>
</evidence>
<evidence type="ECO:0000256" key="2">
    <source>
        <dbReference type="ARBA" id="ARBA00004838"/>
    </source>
</evidence>
<dbReference type="GO" id="GO:0006094">
    <property type="term" value="P:gluconeogenesis"/>
    <property type="evidence" value="ECO:0007669"/>
    <property type="project" value="TreeGrafter"/>
</dbReference>
<evidence type="ECO:0000313" key="17">
    <source>
        <dbReference type="EMBL" id="CAA9330192.1"/>
    </source>
</evidence>
<dbReference type="PANTHER" id="PTHR11406">
    <property type="entry name" value="PHOSPHOGLYCERATE KINASE"/>
    <property type="match status" value="1"/>
</dbReference>
<dbReference type="PIRSF" id="PIRSF000724">
    <property type="entry name" value="Pgk"/>
    <property type="match status" value="1"/>
</dbReference>
<comment type="pathway">
    <text evidence="2 13">Carbohydrate degradation; glycolysis; pyruvate from D-glyceraldehyde 3-phosphate: step 2/5.</text>
</comment>
<dbReference type="Gene3D" id="3.40.50.1260">
    <property type="entry name" value="Phosphoglycerate kinase, N-terminal domain"/>
    <property type="match status" value="2"/>
</dbReference>
<proteinExistence type="inferred from homology"/>
<dbReference type="GO" id="GO:0006096">
    <property type="term" value="P:glycolytic process"/>
    <property type="evidence" value="ECO:0007669"/>
    <property type="project" value="UniProtKB-UniRule"/>
</dbReference>
<evidence type="ECO:0000256" key="5">
    <source>
        <dbReference type="ARBA" id="ARBA00013061"/>
    </source>
</evidence>
<dbReference type="AlphaFoldDB" id="A0A6J4LJ21"/>
<dbReference type="SUPFAM" id="SSF53748">
    <property type="entry name" value="Phosphoglycerate kinase"/>
    <property type="match status" value="1"/>
</dbReference>
<evidence type="ECO:0000256" key="8">
    <source>
        <dbReference type="ARBA" id="ARBA00022679"/>
    </source>
</evidence>
<feature type="binding site" evidence="13 15">
    <location>
        <begin position="354"/>
        <end position="357"/>
    </location>
    <ligand>
        <name>ATP</name>
        <dbReference type="ChEBI" id="CHEBI:30616"/>
    </ligand>
</feature>
<evidence type="ECO:0000256" key="15">
    <source>
        <dbReference type="PIRSR" id="PIRSR000724-2"/>
    </source>
</evidence>
<comment type="subunit">
    <text evidence="4 13">Monomer.</text>
</comment>
<dbReference type="GO" id="GO:0004618">
    <property type="term" value="F:phosphoglycerate kinase activity"/>
    <property type="evidence" value="ECO:0007669"/>
    <property type="project" value="UniProtKB-UniRule"/>
</dbReference>
<feature type="binding site" evidence="13 14">
    <location>
        <begin position="24"/>
        <end position="26"/>
    </location>
    <ligand>
        <name>substrate</name>
    </ligand>
</feature>
<evidence type="ECO:0000256" key="7">
    <source>
        <dbReference type="ARBA" id="ARBA00022490"/>
    </source>
</evidence>
<organism evidence="17">
    <name type="scientific">uncultured Gemmatimonadaceae bacterium</name>
    <dbReference type="NCBI Taxonomy" id="246130"/>
    <lineage>
        <taxon>Bacteria</taxon>
        <taxon>Pseudomonadati</taxon>
        <taxon>Gemmatimonadota</taxon>
        <taxon>Gemmatimonadia</taxon>
        <taxon>Gemmatimonadales</taxon>
        <taxon>Gemmatimonadaceae</taxon>
        <taxon>environmental samples</taxon>
    </lineage>
</organism>
<evidence type="ECO:0000256" key="9">
    <source>
        <dbReference type="ARBA" id="ARBA00022741"/>
    </source>
</evidence>
<dbReference type="EC" id="2.7.2.3" evidence="5 13"/>
<dbReference type="InterPro" id="IPR001576">
    <property type="entry name" value="Phosphoglycerate_kinase"/>
</dbReference>
<keyword evidence="7 13" id="KW-0963">Cytoplasm</keyword>
<evidence type="ECO:0000256" key="11">
    <source>
        <dbReference type="ARBA" id="ARBA00022840"/>
    </source>
</evidence>
<sequence length="400" mass="42071">MNKKTVRDLTPAELRGRRALVRVDFNVPLDGDRVADDTRIRAALPTIEHLLGKGAHVILLSHLGRPKGAPEAKYSLAPVARRLAELLPGRKVRFLGTADDDAAVAATRDMGDNQVLLLENTRFLRGEEKNDSALSQALARLGDVYVNDAFGAAHRAHASTAGVATFVRPAVAGLLMEKELEYLGTALANPKRPFVAILGGSKISGKIDVVEQLLPKVDGLLIGGAMACTFYKAMELETGTSLVEPDRVDMAEELLERAGARMTLPHDATVAPGMDAPHRAHAVHRDAIPADEAMLDIGPETAQSYARAIAAAKTVIWNGPMGVFEKPPFDAGTLAIARAMADATKRGATTIVGGGDSAAAVAQAGLEAQMTHVSTGGGASLEFLEGKPLPGVAALDDRVS</sequence>
<feature type="binding site" evidence="13 15">
    <location>
        <position position="325"/>
    </location>
    <ligand>
        <name>ATP</name>
        <dbReference type="ChEBI" id="CHEBI:30616"/>
    </ligand>
</feature>
<keyword evidence="9 13" id="KW-0547">Nucleotide-binding</keyword>
<comment type="catalytic activity">
    <reaction evidence="1 13 16">
        <text>(2R)-3-phosphoglycerate + ATP = (2R)-3-phospho-glyceroyl phosphate + ADP</text>
        <dbReference type="Rhea" id="RHEA:14801"/>
        <dbReference type="ChEBI" id="CHEBI:30616"/>
        <dbReference type="ChEBI" id="CHEBI:57604"/>
        <dbReference type="ChEBI" id="CHEBI:58272"/>
        <dbReference type="ChEBI" id="CHEBI:456216"/>
        <dbReference type="EC" id="2.7.2.3"/>
    </reaction>
</comment>
<evidence type="ECO:0000256" key="12">
    <source>
        <dbReference type="ARBA" id="ARBA00023152"/>
    </source>
</evidence>
<gene>
    <name evidence="13" type="primary">pgk</name>
    <name evidence="17" type="ORF">AVDCRST_MAG11-2447</name>
</gene>
<dbReference type="InterPro" id="IPR036043">
    <property type="entry name" value="Phosphoglycerate_kinase_sf"/>
</dbReference>
<keyword evidence="10 13" id="KW-0418">Kinase</keyword>
<dbReference type="FunFam" id="3.40.50.1260:FF:000031">
    <property type="entry name" value="Phosphoglycerate kinase 1"/>
    <property type="match status" value="1"/>
</dbReference>
<dbReference type="UniPathway" id="UPA00109">
    <property type="reaction ID" value="UER00185"/>
</dbReference>
<dbReference type="PRINTS" id="PR00477">
    <property type="entry name" value="PHGLYCKINASE"/>
</dbReference>
<evidence type="ECO:0000256" key="14">
    <source>
        <dbReference type="PIRSR" id="PIRSR000724-1"/>
    </source>
</evidence>
<keyword evidence="12 13" id="KW-0324">Glycolysis</keyword>
<protein>
    <recommendedName>
        <fullName evidence="6 13">Phosphoglycerate kinase</fullName>
        <ecNumber evidence="5 13">2.7.2.3</ecNumber>
    </recommendedName>
</protein>
<dbReference type="FunFam" id="3.40.50.1260:FF:000006">
    <property type="entry name" value="Phosphoglycerate kinase"/>
    <property type="match status" value="1"/>
</dbReference>
<dbReference type="GO" id="GO:0043531">
    <property type="term" value="F:ADP binding"/>
    <property type="evidence" value="ECO:0007669"/>
    <property type="project" value="TreeGrafter"/>
</dbReference>
<feature type="binding site" evidence="13">
    <location>
        <position position="39"/>
    </location>
    <ligand>
        <name>substrate</name>
    </ligand>
</feature>
<keyword evidence="11 13" id="KW-0067">ATP-binding</keyword>
<evidence type="ECO:0000256" key="10">
    <source>
        <dbReference type="ARBA" id="ARBA00022777"/>
    </source>
</evidence>
<keyword evidence="8 13" id="KW-0808">Transferase</keyword>
<dbReference type="EMBL" id="CADCTU010000550">
    <property type="protein sequence ID" value="CAA9330192.1"/>
    <property type="molecule type" value="Genomic_DNA"/>
</dbReference>
<evidence type="ECO:0000256" key="3">
    <source>
        <dbReference type="ARBA" id="ARBA00008982"/>
    </source>
</evidence>
<name>A0A6J4LJ21_9BACT</name>
<feature type="binding site" evidence="14">
    <location>
        <position position="155"/>
    </location>
    <ligand>
        <name>(2R)-3-phosphoglycerate</name>
        <dbReference type="ChEBI" id="CHEBI:58272"/>
    </ligand>
</feature>
<reference evidence="17" key="1">
    <citation type="submission" date="2020-02" db="EMBL/GenBank/DDBJ databases">
        <authorList>
            <person name="Meier V. D."/>
        </authorList>
    </citation>
    <scope>NUCLEOTIDE SEQUENCE</scope>
    <source>
        <strain evidence="17">AVDCRST_MAG11</strain>
    </source>
</reference>